<gene>
    <name evidence="2" type="ORF">C2S53_000639</name>
</gene>
<organism evidence="2 3">
    <name type="scientific">Perilla frutescens var. hirtella</name>
    <name type="common">Perilla citriodora</name>
    <name type="synonym">Perilla setoyensis</name>
    <dbReference type="NCBI Taxonomy" id="608512"/>
    <lineage>
        <taxon>Eukaryota</taxon>
        <taxon>Viridiplantae</taxon>
        <taxon>Streptophyta</taxon>
        <taxon>Embryophyta</taxon>
        <taxon>Tracheophyta</taxon>
        <taxon>Spermatophyta</taxon>
        <taxon>Magnoliopsida</taxon>
        <taxon>eudicotyledons</taxon>
        <taxon>Gunneridae</taxon>
        <taxon>Pentapetalae</taxon>
        <taxon>asterids</taxon>
        <taxon>lamiids</taxon>
        <taxon>Lamiales</taxon>
        <taxon>Lamiaceae</taxon>
        <taxon>Nepetoideae</taxon>
        <taxon>Elsholtzieae</taxon>
        <taxon>Perilla</taxon>
    </lineage>
</organism>
<dbReference type="AlphaFoldDB" id="A0AAD4IV65"/>
<accession>A0AAD4IV65</accession>
<protein>
    <submittedName>
        <fullName evidence="2">Uncharacterized protein</fullName>
    </submittedName>
</protein>
<sequence>MERKAFGGSLEVLQVMLKGGSKEQSDPTPNGYGIDRSPHRSWHSGLRTRAIENSGSKRRKIK</sequence>
<reference evidence="2 3" key="1">
    <citation type="journal article" date="2021" name="Nat. Commun.">
        <title>Incipient diploidization of the medicinal plant Perilla within 10,000 years.</title>
        <authorList>
            <person name="Zhang Y."/>
            <person name="Shen Q."/>
            <person name="Leng L."/>
            <person name="Zhang D."/>
            <person name="Chen S."/>
            <person name="Shi Y."/>
            <person name="Ning Z."/>
            <person name="Chen S."/>
        </authorList>
    </citation>
    <scope>NUCLEOTIDE SEQUENCE [LARGE SCALE GENOMIC DNA]</scope>
    <source>
        <strain evidence="3">cv. PC099</strain>
    </source>
</reference>
<feature type="region of interest" description="Disordered" evidence="1">
    <location>
        <begin position="17"/>
        <end position="62"/>
    </location>
</feature>
<proteinExistence type="predicted"/>
<evidence type="ECO:0000256" key="1">
    <source>
        <dbReference type="SAM" id="MobiDB-lite"/>
    </source>
</evidence>
<evidence type="ECO:0000313" key="3">
    <source>
        <dbReference type="Proteomes" id="UP001190926"/>
    </source>
</evidence>
<evidence type="ECO:0000313" key="2">
    <source>
        <dbReference type="EMBL" id="KAH6822089.1"/>
    </source>
</evidence>
<dbReference type="Proteomes" id="UP001190926">
    <property type="component" value="Unassembled WGS sequence"/>
</dbReference>
<name>A0AAD4IV65_PERFH</name>
<keyword evidence="3" id="KW-1185">Reference proteome</keyword>
<dbReference type="EMBL" id="SDAM02001616">
    <property type="protein sequence ID" value="KAH6822089.1"/>
    <property type="molecule type" value="Genomic_DNA"/>
</dbReference>
<comment type="caution">
    <text evidence="2">The sequence shown here is derived from an EMBL/GenBank/DDBJ whole genome shotgun (WGS) entry which is preliminary data.</text>
</comment>